<dbReference type="EMBL" id="JAPDGR010001509">
    <property type="protein sequence ID" value="KAJ2981926.1"/>
    <property type="molecule type" value="Genomic_DNA"/>
</dbReference>
<proteinExistence type="predicted"/>
<accession>A0ACC1NTX0</accession>
<comment type="caution">
    <text evidence="1">The sequence shown here is derived from an EMBL/GenBank/DDBJ whole genome shotgun (WGS) entry which is preliminary data.</text>
</comment>
<reference evidence="1" key="1">
    <citation type="submission" date="2022-10" db="EMBL/GenBank/DDBJ databases">
        <title>Genome Sequence of Xylaria curta.</title>
        <authorList>
            <person name="Buettner E."/>
        </authorList>
    </citation>
    <scope>NUCLEOTIDE SEQUENCE</scope>
    <source>
        <strain evidence="1">Babe10</strain>
    </source>
</reference>
<organism evidence="1 2">
    <name type="scientific">Xylaria curta</name>
    <dbReference type="NCBI Taxonomy" id="42375"/>
    <lineage>
        <taxon>Eukaryota</taxon>
        <taxon>Fungi</taxon>
        <taxon>Dikarya</taxon>
        <taxon>Ascomycota</taxon>
        <taxon>Pezizomycotina</taxon>
        <taxon>Sordariomycetes</taxon>
        <taxon>Xylariomycetidae</taxon>
        <taxon>Xylariales</taxon>
        <taxon>Xylariaceae</taxon>
        <taxon>Xylaria</taxon>
    </lineage>
</organism>
<sequence>MKFASSVIMSITLLAQAWTVPAQILPVITTLLPVTTLVPATTQLPITTLIPTTMMPTALLPAATTTIIITHTPAKTHSTHTTTHTRSHRTTRNRHGKSHTKTHTTTHTTTRSHGSDRSHPAPSLHKRHVPSKPAQSHVPEAHPTSKEPSQVHKGDAALLNPTFSSTLALVLALFLTGA</sequence>
<evidence type="ECO:0000313" key="1">
    <source>
        <dbReference type="EMBL" id="KAJ2981926.1"/>
    </source>
</evidence>
<dbReference type="Proteomes" id="UP001143856">
    <property type="component" value="Unassembled WGS sequence"/>
</dbReference>
<protein>
    <submittedName>
        <fullName evidence="1">Uncharacterized protein</fullName>
    </submittedName>
</protein>
<keyword evidence="2" id="KW-1185">Reference proteome</keyword>
<name>A0ACC1NTX0_9PEZI</name>
<evidence type="ECO:0000313" key="2">
    <source>
        <dbReference type="Proteomes" id="UP001143856"/>
    </source>
</evidence>
<gene>
    <name evidence="1" type="ORF">NUW58_g6563</name>
</gene>